<organism evidence="1 2">
    <name type="scientific">Actinokineospora iranica</name>
    <dbReference type="NCBI Taxonomy" id="1271860"/>
    <lineage>
        <taxon>Bacteria</taxon>
        <taxon>Bacillati</taxon>
        <taxon>Actinomycetota</taxon>
        <taxon>Actinomycetes</taxon>
        <taxon>Pseudonocardiales</taxon>
        <taxon>Pseudonocardiaceae</taxon>
        <taxon>Actinokineospora</taxon>
    </lineage>
</organism>
<gene>
    <name evidence="1" type="ORF">SAMN05216174_11035</name>
</gene>
<dbReference type="NCBIfam" id="NF047719">
    <property type="entry name" value="SCO6745_fam_HTH"/>
    <property type="match status" value="1"/>
</dbReference>
<evidence type="ECO:0000313" key="2">
    <source>
        <dbReference type="Proteomes" id="UP000199501"/>
    </source>
</evidence>
<evidence type="ECO:0008006" key="3">
    <source>
        <dbReference type="Google" id="ProtNLM"/>
    </source>
</evidence>
<dbReference type="InterPro" id="IPR054058">
    <property type="entry name" value="HTH_67"/>
</dbReference>
<keyword evidence="2" id="KW-1185">Reference proteome</keyword>
<dbReference type="Pfam" id="PF21863">
    <property type="entry name" value="HTH_67"/>
    <property type="match status" value="1"/>
</dbReference>
<reference evidence="2" key="1">
    <citation type="submission" date="2016-10" db="EMBL/GenBank/DDBJ databases">
        <authorList>
            <person name="Varghese N."/>
            <person name="Submissions S."/>
        </authorList>
    </citation>
    <scope>NUCLEOTIDE SEQUENCE [LARGE SCALE GENOMIC DNA]</scope>
    <source>
        <strain evidence="2">IBRC-M 10403</strain>
    </source>
</reference>
<dbReference type="AlphaFoldDB" id="A0A1G6U286"/>
<sequence>MTTTLARLARLAWHTAEPLHAVLYYAPETAAATARFDLPVGWMTYFGCRAAPMGSVSAATATAVFYNLAPAMVARSVPALWRHATPEQFLDARLTAVDAALRRLLGSHCVTPETARAAELAVAAAAAADGAGRPLGAANAALPSPAEPHLALWQALTTLREYRGDGHVAALTAAEIDPCAAHVLSAATGGAPESSSKRYHKWTDTQWNTARDSLVARGWLTGAGTITASGARARERLEQETDRLARFPYLALGERGCAELIALVHPLSDLVMAAGAVPVPNPVGFCWPPA</sequence>
<proteinExistence type="predicted"/>
<name>A0A1G6U286_9PSEU</name>
<evidence type="ECO:0000313" key="1">
    <source>
        <dbReference type="EMBL" id="SDD34665.1"/>
    </source>
</evidence>
<dbReference type="RefSeq" id="WP_175482942.1">
    <property type="nucleotide sequence ID" value="NZ_FMZZ01000010.1"/>
</dbReference>
<accession>A0A1G6U286</accession>
<protein>
    <recommendedName>
        <fullName evidence="3">SalK</fullName>
    </recommendedName>
</protein>
<dbReference type="Proteomes" id="UP000199501">
    <property type="component" value="Unassembled WGS sequence"/>
</dbReference>
<dbReference type="EMBL" id="FMZZ01000010">
    <property type="protein sequence ID" value="SDD34665.1"/>
    <property type="molecule type" value="Genomic_DNA"/>
</dbReference>
<dbReference type="STRING" id="1271860.SAMN05216174_11035"/>